<feature type="compositionally biased region" description="Polar residues" evidence="1">
    <location>
        <begin position="256"/>
        <end position="280"/>
    </location>
</feature>
<feature type="domain" description="Protein Zds1 C-terminal" evidence="2">
    <location>
        <begin position="1506"/>
        <end position="1558"/>
    </location>
</feature>
<dbReference type="OrthoDB" id="5589766at2759"/>
<dbReference type="GO" id="GO:0005737">
    <property type="term" value="C:cytoplasm"/>
    <property type="evidence" value="ECO:0007669"/>
    <property type="project" value="TreeGrafter"/>
</dbReference>
<feature type="compositionally biased region" description="Polar residues" evidence="1">
    <location>
        <begin position="1084"/>
        <end position="1094"/>
    </location>
</feature>
<feature type="compositionally biased region" description="Polar residues" evidence="1">
    <location>
        <begin position="1267"/>
        <end position="1282"/>
    </location>
</feature>
<feature type="compositionally biased region" description="Polar residues" evidence="1">
    <location>
        <begin position="474"/>
        <end position="484"/>
    </location>
</feature>
<feature type="compositionally biased region" description="Basic and acidic residues" evidence="1">
    <location>
        <begin position="596"/>
        <end position="613"/>
    </location>
</feature>
<keyword evidence="4" id="KW-1185">Reference proteome</keyword>
<feature type="compositionally biased region" description="Acidic residues" evidence="1">
    <location>
        <begin position="1328"/>
        <end position="1340"/>
    </location>
</feature>
<feature type="region of interest" description="Disordered" evidence="1">
    <location>
        <begin position="373"/>
        <end position="491"/>
    </location>
</feature>
<feature type="compositionally biased region" description="Low complexity" evidence="1">
    <location>
        <begin position="725"/>
        <end position="744"/>
    </location>
</feature>
<feature type="compositionally biased region" description="Basic and acidic residues" evidence="1">
    <location>
        <begin position="982"/>
        <end position="991"/>
    </location>
</feature>
<dbReference type="EMBL" id="JAEOAQ010000002">
    <property type="protein sequence ID" value="KAG5420089.1"/>
    <property type="molecule type" value="Genomic_DNA"/>
</dbReference>
<feature type="compositionally biased region" description="Basic residues" evidence="1">
    <location>
        <begin position="1395"/>
        <end position="1413"/>
    </location>
</feature>
<evidence type="ECO:0000313" key="4">
    <source>
        <dbReference type="Proteomes" id="UP000669133"/>
    </source>
</evidence>
<feature type="compositionally biased region" description="Low complexity" evidence="1">
    <location>
        <begin position="1207"/>
        <end position="1225"/>
    </location>
</feature>
<dbReference type="GO" id="GO:0030010">
    <property type="term" value="P:establishment of cell polarity"/>
    <property type="evidence" value="ECO:0007669"/>
    <property type="project" value="TreeGrafter"/>
</dbReference>
<feature type="compositionally biased region" description="Basic and acidic residues" evidence="1">
    <location>
        <begin position="896"/>
        <end position="905"/>
    </location>
</feature>
<feature type="compositionally biased region" description="Basic and acidic residues" evidence="1">
    <location>
        <begin position="1353"/>
        <end position="1373"/>
    </location>
</feature>
<gene>
    <name evidence="3" type="ORF">I9W82_001969</name>
</gene>
<feature type="compositionally biased region" description="Acidic residues" evidence="1">
    <location>
        <begin position="956"/>
        <end position="970"/>
    </location>
</feature>
<sequence>MFSPDSSYQNDSNYESAVQDIEQEKKMVAALKRLSIGNLMQYDPDLPPGSMDEIDPFAASSHLQEGGAEFYDEDLIPQNTRHVRPHSSSLSSGTGSPSKSPSKSSSSSTSPKRDDGWGRNSPVRSRSSTTSPIRNPNLHAPSSFNNKSPSPVKRHSLYMDNDSILTAEEEFFDAAEDQVYDAANTMWLPAELHPQVNPDSFKTLIKHQVEDIMDRNLKRRSTISRRSTLSRQPSITDHEEVPVTTVRVPKPLPAEPSQTIGDSSTLSRTPSAQSSKSTSPPKDPIKRESWYNKQKRFSNPSLKELTTELQQMSKIAGMDKSDAVTVARTLSSNALGYTDVEKLAFDEMKQSPPHSDTSGTSNTLHLQQRLQQQFNQSLAGGDAEEEEEEKQPDFYSSAIPLQGLHRDFALKRSRRTDYRKKDSEHLTSPDESPLSRKQVQQQGKPTTQKGYRSRDSQLLFTYKKIDDEPRSEQVNRQMSPTPQQKDAKWAGSFSTTQASPYLSCSNGAKVGSKSQRQAQQDAYYSRGYANGRQQEHYTPQRQRQDIIQQENFMPEQLQYPSQQQQQRQSSRQHRSERHSPNLPPQRQQYSGYIHGNRRESPCPQERSRNEQMSRSRKSSRNNVENYVPAQSRVKPIGSHHQQTPERKLMSASNTNVNDFMIETPTKQSRRQRSSHRNREQSRHVSQRPQPDVPMLFPSSKDPENFKGQQIQPQPQPQQPLPPQQDPQYKSRSSSRPSGPVPARSKQLHQNLDLLRSEINEFKESLNKDKHSAEGRRTAPQEQPQQLPQDHHQQSHIPQNYQVRQTHRQQQPHPQQEPPHYHPQYQQQQQQPQAKNISEADLSFDVSYQDLSTDDPLGIEEEALLELGRKRDGYRDYGAEKNYGYDAFDFGEMDHDYSHSRVEATPEQKPPFEQTTPPENEPPLKQSTPEHEPLGKQTTPEQDFARAKDDLFANIPDVDEADFSDLDDEPILEAAGLGTVDVQHPHGNHDGFDLSSGLSSEPREDRLDEPFLKNYMQAQPDSSSHPKTSSKPTKVNTKLFKKANIQIIDSDNYEEKMGLKKNKNDDKTLRKKKSFGILSGGNTGGSNLTPPTSNELDFDGEKKLKKKRSWNLFRERSSSMSSLDSQQPKQSHQSHQSQPQASMESAPNPKVPLPARSFSNPERTTKISERELDPHKDRKYSQEFEESASVHSDKENVLSKLFKKKSKANLSGSSVSSVHSQESKNSGVTIDYHDHNKASSESQKVKKKTSGLFKKRSKAKLVDHDRNSGANSTSSIGQDTIVHSSLRKDSTEILSPQSSNNMEDVTTHEDVETPLLQELNPQRLKMDSDIEEYTDDDENEDVAGAFASFGENVDPQRKSGEQERTGMDEDRKLATMDINSLDSNEDVADSASGGLKSKKSTVRKHKRYRHRKKDKASEAKQEETSENVVEATAVKDEAPAPIEKDVDNSSKTNAEEDSESGLTKEQQQLAKIDIQEKLKKSIKRTSKANQPIEFTDSAFGFPLPPPSQSTIIMLDYRFPVHVERAIYRLSHLKLANPKRSLREQVLLSNFMYAYLNLVDHTLHMEQQLGGSANGEEGEGNEQEDGDDDESDDSENEEEEEDETMVDPDGEDVNADEHEEEHVLDHFGTDGGVDVDFGEDIVGDDDDDDDVVIQFSNRRHQVIIGSPDDEYDDEFDDDNDDDLLPNEERLRISV</sequence>
<feature type="compositionally biased region" description="Low complexity" evidence="1">
    <location>
        <begin position="1021"/>
        <end position="1033"/>
    </location>
</feature>
<feature type="compositionally biased region" description="Polar residues" evidence="1">
    <location>
        <begin position="140"/>
        <end position="149"/>
    </location>
</feature>
<feature type="compositionally biased region" description="Acidic residues" evidence="1">
    <location>
        <begin position="1574"/>
        <end position="1617"/>
    </location>
</feature>
<feature type="compositionally biased region" description="Basic and acidic residues" evidence="1">
    <location>
        <begin position="404"/>
        <end position="428"/>
    </location>
</feature>
<evidence type="ECO:0000313" key="3">
    <source>
        <dbReference type="EMBL" id="KAG5420089.1"/>
    </source>
</evidence>
<feature type="compositionally biased region" description="Acidic residues" evidence="1">
    <location>
        <begin position="1665"/>
        <end position="1683"/>
    </location>
</feature>
<feature type="compositionally biased region" description="Low complexity" evidence="1">
    <location>
        <begin position="119"/>
        <end position="136"/>
    </location>
</feature>
<feature type="compositionally biased region" description="Basic and acidic residues" evidence="1">
    <location>
        <begin position="766"/>
        <end position="778"/>
    </location>
</feature>
<dbReference type="GeneID" id="93650598"/>
<feature type="region of interest" description="Disordered" evidence="1">
    <location>
        <begin position="558"/>
        <end position="748"/>
    </location>
</feature>
<feature type="compositionally biased region" description="Basic and acidic residues" evidence="1">
    <location>
        <begin position="1432"/>
        <end position="1447"/>
    </location>
</feature>
<feature type="compositionally biased region" description="Polar residues" evidence="1">
    <location>
        <begin position="1291"/>
        <end position="1303"/>
    </location>
</feature>
<dbReference type="InterPro" id="IPR040206">
    <property type="entry name" value="Zds1/2"/>
</dbReference>
<feature type="region of interest" description="Disordered" evidence="1">
    <location>
        <begin position="1661"/>
        <end position="1692"/>
    </location>
</feature>
<evidence type="ECO:0000259" key="2">
    <source>
        <dbReference type="SMART" id="SM01327"/>
    </source>
</evidence>
<feature type="compositionally biased region" description="Low complexity" evidence="1">
    <location>
        <begin position="87"/>
        <end position="110"/>
    </location>
</feature>
<reference evidence="3 4" key="1">
    <citation type="submission" date="2020-12" db="EMBL/GenBank/DDBJ databases">
        <title>Effect of drift, selection, and recombination on the evolution of hybrid genomes in Candida yeast pathogens.</title>
        <authorList>
            <person name="Mixao V."/>
            <person name="Ksiezopolska E."/>
            <person name="Saus E."/>
            <person name="Boekhout T."/>
            <person name="Gacser A."/>
            <person name="Gabaldon T."/>
        </authorList>
    </citation>
    <scope>NUCLEOTIDE SEQUENCE [LARGE SCALE GENOMIC DNA]</scope>
    <source>
        <strain evidence="3 4">BP57</strain>
    </source>
</reference>
<dbReference type="RefSeq" id="XP_067549205.1">
    <property type="nucleotide sequence ID" value="XM_067690772.1"/>
</dbReference>
<dbReference type="PANTHER" id="PTHR28089:SF1">
    <property type="entry name" value="PROTEIN ZDS1-RELATED"/>
    <property type="match status" value="1"/>
</dbReference>
<evidence type="ECO:0000256" key="1">
    <source>
        <dbReference type="SAM" id="MobiDB-lite"/>
    </source>
</evidence>
<feature type="region of interest" description="Disordered" evidence="1">
    <location>
        <begin position="223"/>
        <end position="297"/>
    </location>
</feature>
<name>A0A8H7ZHA1_9ASCO</name>
<feature type="region of interest" description="Disordered" evidence="1">
    <location>
        <begin position="1050"/>
        <end position="1466"/>
    </location>
</feature>
<dbReference type="GO" id="GO:0010971">
    <property type="term" value="P:positive regulation of G2/M transition of mitotic cell cycle"/>
    <property type="evidence" value="ECO:0007669"/>
    <property type="project" value="TreeGrafter"/>
</dbReference>
<feature type="region of interest" description="Disordered" evidence="1">
    <location>
        <begin position="896"/>
        <end position="1035"/>
    </location>
</feature>
<feature type="compositionally biased region" description="Basic residues" evidence="1">
    <location>
        <begin position="1244"/>
        <end position="1258"/>
    </location>
</feature>
<feature type="compositionally biased region" description="Acidic residues" evidence="1">
    <location>
        <begin position="1634"/>
        <end position="1647"/>
    </location>
</feature>
<feature type="compositionally biased region" description="Low complexity" evidence="1">
    <location>
        <begin position="821"/>
        <end position="832"/>
    </location>
</feature>
<feature type="region of interest" description="Disordered" evidence="1">
    <location>
        <begin position="766"/>
        <end position="835"/>
    </location>
</feature>
<feature type="compositionally biased region" description="Basic and acidic residues" evidence="1">
    <location>
        <begin position="1000"/>
        <end position="1010"/>
    </location>
</feature>
<feature type="compositionally biased region" description="Pro residues" evidence="1">
    <location>
        <begin position="713"/>
        <end position="724"/>
    </location>
</feature>
<dbReference type="PANTHER" id="PTHR28089">
    <property type="entry name" value="PROTEIN ZDS1-RELATED"/>
    <property type="match status" value="1"/>
</dbReference>
<feature type="compositionally biased region" description="Basic and acidic residues" evidence="1">
    <location>
        <begin position="1052"/>
        <end position="1067"/>
    </location>
</feature>
<dbReference type="Proteomes" id="UP000669133">
    <property type="component" value="Unassembled WGS sequence"/>
</dbReference>
<feature type="compositionally biased region" description="Basic and acidic residues" evidence="1">
    <location>
        <begin position="463"/>
        <end position="473"/>
    </location>
</feature>
<dbReference type="InterPro" id="IPR013941">
    <property type="entry name" value="ZDS1_C"/>
</dbReference>
<protein>
    <submittedName>
        <fullName evidence="3">ZDS1</fullName>
    </submittedName>
</protein>
<feature type="region of interest" description="Disordered" evidence="1">
    <location>
        <begin position="1568"/>
        <end position="1647"/>
    </location>
</feature>
<organism evidence="3 4">
    <name type="scientific">Candida metapsilosis</name>
    <dbReference type="NCBI Taxonomy" id="273372"/>
    <lineage>
        <taxon>Eukaryota</taxon>
        <taxon>Fungi</taxon>
        <taxon>Dikarya</taxon>
        <taxon>Ascomycota</taxon>
        <taxon>Saccharomycotina</taxon>
        <taxon>Pichiomycetes</taxon>
        <taxon>Debaryomycetaceae</taxon>
        <taxon>Candida/Lodderomyces clade</taxon>
        <taxon>Candida</taxon>
    </lineage>
</organism>
<feature type="region of interest" description="Disordered" evidence="1">
    <location>
        <begin position="39"/>
        <end position="155"/>
    </location>
</feature>
<feature type="compositionally biased region" description="Low complexity" evidence="1">
    <location>
        <begin position="1117"/>
        <end position="1139"/>
    </location>
</feature>
<feature type="compositionally biased region" description="Basic and acidic residues" evidence="1">
    <location>
        <begin position="1162"/>
        <end position="1181"/>
    </location>
</feature>
<proteinExistence type="predicted"/>
<feature type="compositionally biased region" description="Polar residues" evidence="1">
    <location>
        <begin position="435"/>
        <end position="450"/>
    </location>
</feature>
<comment type="caution">
    <text evidence="3">The sequence shown here is derived from an EMBL/GenBank/DDBJ whole genome shotgun (WGS) entry which is preliminary data.</text>
</comment>
<accession>A0A8H7ZHA1</accession>
<dbReference type="Pfam" id="PF08632">
    <property type="entry name" value="Zds_C"/>
    <property type="match status" value="1"/>
</dbReference>
<dbReference type="SMART" id="SM01327">
    <property type="entry name" value="Zds_C"/>
    <property type="match status" value="1"/>
</dbReference>